<keyword evidence="6 10" id="KW-0594">Phospholipid biosynthesis</keyword>
<dbReference type="InterPro" id="IPR012281">
    <property type="entry name" value="Phospholipid_synth_PlsX-like"/>
</dbReference>
<organism evidence="12 13">
    <name type="scientific">Actinocorallia herbida</name>
    <dbReference type="NCBI Taxonomy" id="58109"/>
    <lineage>
        <taxon>Bacteria</taxon>
        <taxon>Bacillati</taxon>
        <taxon>Actinomycetota</taxon>
        <taxon>Actinomycetes</taxon>
        <taxon>Streptosporangiales</taxon>
        <taxon>Thermomonosporaceae</taxon>
        <taxon>Actinocorallia</taxon>
    </lineage>
</organism>
<dbReference type="HAMAP" id="MF_00019">
    <property type="entry name" value="PlsX"/>
    <property type="match status" value="1"/>
</dbReference>
<keyword evidence="3 10" id="KW-0444">Lipid biosynthesis</keyword>
<dbReference type="GO" id="GO:0008654">
    <property type="term" value="P:phospholipid biosynthetic process"/>
    <property type="evidence" value="ECO:0007669"/>
    <property type="project" value="UniProtKB-KW"/>
</dbReference>
<comment type="similarity">
    <text evidence="10">Belongs to the PlsX family.</text>
</comment>
<comment type="caution">
    <text evidence="12">The sequence shown here is derived from an EMBL/GenBank/DDBJ whole genome shotgun (WGS) entry which is preliminary data.</text>
</comment>
<accession>A0A3N1DCQ6</accession>
<sequence>MLPVVLDCMGGDHAPREVVAGAVAAARDHGVPLILVGPARRIRALLAEYGAGDLGGRAAAGLSIVHTDESLEMGEGALASWRKPRSTIAIACELIKHGKAGALVSAGSTAGVVATSAVRLKTQHGILRPALAVTLPTIPRPTVLLDAGATADAKPEMLVQFAHLGTAFAQIRLGIERPRVGLLTIGAEPGKGNKLTKKAHELLAASPLEFAGNIEGHDLLRGSVDVIVADGFTGNIALKTMEGTLRVAVGELKRALSSSRTAKLGAVLQRRELHALTDRFDSDTYGGGVLLGLNGAVVVAHGAATAKAIAAACKLAFDLSEGRLIDRVKDQLGAAAKPSRFRFGHHPEAKGDGKAVEGRSTETRPDLRAEIREPVPEPREQPPGDGA</sequence>
<reference evidence="12 13" key="1">
    <citation type="submission" date="2018-11" db="EMBL/GenBank/DDBJ databases">
        <title>Sequencing the genomes of 1000 actinobacteria strains.</title>
        <authorList>
            <person name="Klenk H.-P."/>
        </authorList>
    </citation>
    <scope>NUCLEOTIDE SEQUENCE [LARGE SCALE GENOMIC DNA]</scope>
    <source>
        <strain evidence="12 13">DSM 44254</strain>
    </source>
</reference>
<dbReference type="Gene3D" id="3.40.718.10">
    <property type="entry name" value="Isopropylmalate Dehydrogenase"/>
    <property type="match status" value="1"/>
</dbReference>
<protein>
    <recommendedName>
        <fullName evidence="8 10">Phosphate acyltransferase</fullName>
        <ecNumber evidence="8 10">2.3.1.274</ecNumber>
    </recommendedName>
    <alternativeName>
        <fullName evidence="10">Acyl-ACP phosphotransacylase</fullName>
    </alternativeName>
    <alternativeName>
        <fullName evidence="10">Acyl-[acyl-carrier-protein]--phosphate acyltransferase</fullName>
    </alternativeName>
    <alternativeName>
        <fullName evidence="10">Phosphate-acyl-ACP acyltransferase</fullName>
    </alternativeName>
</protein>
<comment type="catalytic activity">
    <reaction evidence="1 10">
        <text>a fatty acyl-[ACP] + phosphate = an acyl phosphate + holo-[ACP]</text>
        <dbReference type="Rhea" id="RHEA:42292"/>
        <dbReference type="Rhea" id="RHEA-COMP:9685"/>
        <dbReference type="Rhea" id="RHEA-COMP:14125"/>
        <dbReference type="ChEBI" id="CHEBI:43474"/>
        <dbReference type="ChEBI" id="CHEBI:59918"/>
        <dbReference type="ChEBI" id="CHEBI:64479"/>
        <dbReference type="ChEBI" id="CHEBI:138651"/>
        <dbReference type="EC" id="2.3.1.274"/>
    </reaction>
</comment>
<feature type="compositionally biased region" description="Basic and acidic residues" evidence="11">
    <location>
        <begin position="345"/>
        <end position="387"/>
    </location>
</feature>
<dbReference type="EMBL" id="RJKE01000001">
    <property type="protein sequence ID" value="ROO91307.1"/>
    <property type="molecule type" value="Genomic_DNA"/>
</dbReference>
<keyword evidence="5 10" id="KW-0443">Lipid metabolism</keyword>
<dbReference type="NCBIfam" id="TIGR00182">
    <property type="entry name" value="plsX"/>
    <property type="match status" value="1"/>
</dbReference>
<evidence type="ECO:0000256" key="8">
    <source>
        <dbReference type="ARBA" id="ARBA00024069"/>
    </source>
</evidence>
<evidence type="ECO:0000256" key="11">
    <source>
        <dbReference type="SAM" id="MobiDB-lite"/>
    </source>
</evidence>
<comment type="subunit">
    <text evidence="9 10">Homodimer. Probably interacts with PlsY.</text>
</comment>
<evidence type="ECO:0000256" key="2">
    <source>
        <dbReference type="ARBA" id="ARBA00022490"/>
    </source>
</evidence>
<feature type="region of interest" description="Disordered" evidence="11">
    <location>
        <begin position="339"/>
        <end position="387"/>
    </location>
</feature>
<comment type="function">
    <text evidence="10">Catalyzes the reversible formation of acyl-phosphate (acyl-PO(4)) from acyl-[acyl-carrier-protein] (acyl-ACP). This enzyme utilizes acyl-ACP as fatty acyl donor, but not acyl-CoA.</text>
</comment>
<dbReference type="GO" id="GO:0005737">
    <property type="term" value="C:cytoplasm"/>
    <property type="evidence" value="ECO:0007669"/>
    <property type="project" value="UniProtKB-SubCell"/>
</dbReference>
<dbReference type="SUPFAM" id="SSF53659">
    <property type="entry name" value="Isocitrate/Isopropylmalate dehydrogenase-like"/>
    <property type="match status" value="1"/>
</dbReference>
<keyword evidence="7 10" id="KW-1208">Phospholipid metabolism</keyword>
<dbReference type="InterPro" id="IPR003664">
    <property type="entry name" value="FA_synthesis"/>
</dbReference>
<evidence type="ECO:0000256" key="10">
    <source>
        <dbReference type="HAMAP-Rule" id="MF_00019"/>
    </source>
</evidence>
<keyword evidence="2 10" id="KW-0963">Cytoplasm</keyword>
<comment type="subcellular location">
    <subcellularLocation>
        <location evidence="10">Cytoplasm</location>
    </subcellularLocation>
    <text evidence="10">Associated with the membrane possibly through PlsY.</text>
</comment>
<evidence type="ECO:0000256" key="3">
    <source>
        <dbReference type="ARBA" id="ARBA00022516"/>
    </source>
</evidence>
<evidence type="ECO:0000256" key="4">
    <source>
        <dbReference type="ARBA" id="ARBA00022679"/>
    </source>
</evidence>
<evidence type="ECO:0000256" key="9">
    <source>
        <dbReference type="ARBA" id="ARBA00046608"/>
    </source>
</evidence>
<name>A0A3N1DCQ6_9ACTN</name>
<dbReference type="AlphaFoldDB" id="A0A3N1DCQ6"/>
<dbReference type="PANTHER" id="PTHR30100">
    <property type="entry name" value="FATTY ACID/PHOSPHOLIPID SYNTHESIS PROTEIN PLSX"/>
    <property type="match status" value="1"/>
</dbReference>
<dbReference type="Proteomes" id="UP000272400">
    <property type="component" value="Unassembled WGS sequence"/>
</dbReference>
<proteinExistence type="inferred from homology"/>
<evidence type="ECO:0000256" key="6">
    <source>
        <dbReference type="ARBA" id="ARBA00023209"/>
    </source>
</evidence>
<dbReference type="Pfam" id="PF02504">
    <property type="entry name" value="FA_synthesis"/>
    <property type="match status" value="1"/>
</dbReference>
<dbReference type="GO" id="GO:0006633">
    <property type="term" value="P:fatty acid biosynthetic process"/>
    <property type="evidence" value="ECO:0007669"/>
    <property type="project" value="UniProtKB-UniRule"/>
</dbReference>
<keyword evidence="12" id="KW-0012">Acyltransferase</keyword>
<gene>
    <name evidence="10" type="primary">plsX</name>
    <name evidence="12" type="ORF">EDD29_9060</name>
</gene>
<keyword evidence="4 10" id="KW-0808">Transferase</keyword>
<dbReference type="PANTHER" id="PTHR30100:SF1">
    <property type="entry name" value="PHOSPHATE ACYLTRANSFERASE"/>
    <property type="match status" value="1"/>
</dbReference>
<dbReference type="UniPathway" id="UPA00085"/>
<comment type="pathway">
    <text evidence="10">Lipid metabolism; phospholipid metabolism.</text>
</comment>
<evidence type="ECO:0000313" key="13">
    <source>
        <dbReference type="Proteomes" id="UP000272400"/>
    </source>
</evidence>
<evidence type="ECO:0000256" key="5">
    <source>
        <dbReference type="ARBA" id="ARBA00023098"/>
    </source>
</evidence>
<dbReference type="GO" id="GO:0043811">
    <property type="term" value="F:phosphate:acyl-[acyl carrier protein] acyltransferase activity"/>
    <property type="evidence" value="ECO:0007669"/>
    <property type="project" value="UniProtKB-UniRule"/>
</dbReference>
<keyword evidence="13" id="KW-1185">Reference proteome</keyword>
<dbReference type="PIRSF" id="PIRSF002465">
    <property type="entry name" value="Phsphlp_syn_PlsX"/>
    <property type="match status" value="1"/>
</dbReference>
<dbReference type="EC" id="2.3.1.274" evidence="8 10"/>
<evidence type="ECO:0000313" key="12">
    <source>
        <dbReference type="EMBL" id="ROO91307.1"/>
    </source>
</evidence>
<evidence type="ECO:0000256" key="1">
    <source>
        <dbReference type="ARBA" id="ARBA00001232"/>
    </source>
</evidence>
<evidence type="ECO:0000256" key="7">
    <source>
        <dbReference type="ARBA" id="ARBA00023264"/>
    </source>
</evidence>